<dbReference type="RefSeq" id="WP_257490675.1">
    <property type="nucleotide sequence ID" value="NZ_JANJZL010000015.1"/>
</dbReference>
<dbReference type="InterPro" id="IPR011048">
    <property type="entry name" value="Haem_d1_sf"/>
</dbReference>
<proteinExistence type="predicted"/>
<accession>A0A9X2MJT0</accession>
<dbReference type="AlphaFoldDB" id="A0A9X2MJT0"/>
<dbReference type="InterPro" id="IPR015943">
    <property type="entry name" value="WD40/YVTN_repeat-like_dom_sf"/>
</dbReference>
<protein>
    <submittedName>
        <fullName evidence="1">Uncharacterized protein</fullName>
    </submittedName>
</protein>
<reference evidence="1" key="1">
    <citation type="submission" date="2022-07" db="EMBL/GenBank/DDBJ databases">
        <title>Enhanced cultured diversity of the mouse gut microbiota enables custom-made synthetic communities.</title>
        <authorList>
            <person name="Afrizal A."/>
        </authorList>
    </citation>
    <scope>NUCLEOTIDE SEQUENCE</scope>
    <source>
        <strain evidence="1">DSM 29482</strain>
    </source>
</reference>
<evidence type="ECO:0000313" key="1">
    <source>
        <dbReference type="EMBL" id="MCR2045333.1"/>
    </source>
</evidence>
<dbReference type="SUPFAM" id="SSF51004">
    <property type="entry name" value="C-terminal (heme d1) domain of cytochrome cd1-nitrite reductase"/>
    <property type="match status" value="1"/>
</dbReference>
<evidence type="ECO:0000313" key="2">
    <source>
        <dbReference type="Proteomes" id="UP001142078"/>
    </source>
</evidence>
<keyword evidence="2" id="KW-1185">Reference proteome</keyword>
<comment type="caution">
    <text evidence="1">The sequence shown here is derived from an EMBL/GenBank/DDBJ whole genome shotgun (WGS) entry which is preliminary data.</text>
</comment>
<dbReference type="Gene3D" id="2.130.10.10">
    <property type="entry name" value="YVTN repeat-like/Quinoprotein amine dehydrogenase"/>
    <property type="match status" value="2"/>
</dbReference>
<sequence>MEWKVVVANTGEDSITFIDLKRNYKKENISLLSLLNRKENMNLYLDSQPIGPWDLVKGSIENKIYLANAYNNSIFKLDINKMEIEDVLVVGKYPTTIKYYNGFVFVLNEDSNSISIVDEKKFRLIENISVGDRPKDMEIYRPSEKIFVANNNSYSIDIIDIINNKNKRIKLSNNPIKLCLEKKYMYILSYSNGGFSDYSNISVFSLESLKIVKSLDIEGIFSNMVKIKGDIFFLTSLQDGHMYKMDLGNNKIIKKIYLDGMPNKIFWDGNKLLFITNISKDILTIFNISNNKIIKNIKVGSEPNGIVLIK</sequence>
<dbReference type="Proteomes" id="UP001142078">
    <property type="component" value="Unassembled WGS sequence"/>
</dbReference>
<dbReference type="EMBL" id="JANJZL010000015">
    <property type="protein sequence ID" value="MCR2045333.1"/>
    <property type="molecule type" value="Genomic_DNA"/>
</dbReference>
<name>A0A9X2MJT0_9FIRM</name>
<organism evidence="1 2">
    <name type="scientific">Anaerosalibacter massiliensis</name>
    <dbReference type="NCBI Taxonomy" id="1347392"/>
    <lineage>
        <taxon>Bacteria</taxon>
        <taxon>Bacillati</taxon>
        <taxon>Bacillota</taxon>
        <taxon>Tissierellia</taxon>
        <taxon>Tissierellales</taxon>
        <taxon>Sporanaerobacteraceae</taxon>
        <taxon>Anaerosalibacter</taxon>
    </lineage>
</organism>
<dbReference type="PANTHER" id="PTHR47197:SF3">
    <property type="entry name" value="DIHYDRO-HEME D1 DEHYDROGENASE"/>
    <property type="match status" value="1"/>
</dbReference>
<dbReference type="InterPro" id="IPR051200">
    <property type="entry name" value="Host-pathogen_enzymatic-act"/>
</dbReference>
<gene>
    <name evidence="1" type="ORF">NSA23_14615</name>
</gene>
<dbReference type="PANTHER" id="PTHR47197">
    <property type="entry name" value="PROTEIN NIRF"/>
    <property type="match status" value="1"/>
</dbReference>